<dbReference type="GO" id="GO:0070012">
    <property type="term" value="F:oligopeptidase activity"/>
    <property type="evidence" value="ECO:0007669"/>
    <property type="project" value="TreeGrafter"/>
</dbReference>
<evidence type="ECO:0000259" key="11">
    <source>
        <dbReference type="Pfam" id="PF02897"/>
    </source>
</evidence>
<feature type="signal peptide" evidence="9">
    <location>
        <begin position="1"/>
        <end position="25"/>
    </location>
</feature>
<evidence type="ECO:0000256" key="8">
    <source>
        <dbReference type="ARBA" id="ARBA00081187"/>
    </source>
</evidence>
<dbReference type="GO" id="GO:0005829">
    <property type="term" value="C:cytosol"/>
    <property type="evidence" value="ECO:0007669"/>
    <property type="project" value="TreeGrafter"/>
</dbReference>
<dbReference type="InterPro" id="IPR001375">
    <property type="entry name" value="Peptidase_S9_cat"/>
</dbReference>
<evidence type="ECO:0000256" key="5">
    <source>
        <dbReference type="ARBA" id="ARBA00022801"/>
    </source>
</evidence>
<dbReference type="Pfam" id="PF00326">
    <property type="entry name" value="Peptidase_S9"/>
    <property type="match status" value="1"/>
</dbReference>
<keyword evidence="4" id="KW-0645">Protease</keyword>
<proteinExistence type="inferred from homology"/>
<dbReference type="STRING" id="947013.SAMN04488109_3844"/>
<accession>A0A1M5SBE2</accession>
<keyword evidence="5" id="KW-0378">Hydrolase</keyword>
<dbReference type="InterPro" id="IPR023302">
    <property type="entry name" value="Pept_S9A_N"/>
</dbReference>
<dbReference type="InterPro" id="IPR002470">
    <property type="entry name" value="Peptidase_S9A"/>
</dbReference>
<dbReference type="OrthoDB" id="9801421at2"/>
<reference evidence="12 13" key="1">
    <citation type="submission" date="2016-11" db="EMBL/GenBank/DDBJ databases">
        <authorList>
            <person name="Jaros S."/>
            <person name="Januszkiewicz K."/>
            <person name="Wedrychowicz H."/>
        </authorList>
    </citation>
    <scope>NUCLEOTIDE SEQUENCE [LARGE SCALE GENOMIC DNA]</scope>
    <source>
        <strain evidence="12 13">DSM 24574</strain>
    </source>
</reference>
<dbReference type="Proteomes" id="UP000184212">
    <property type="component" value="Unassembled WGS sequence"/>
</dbReference>
<feature type="domain" description="Peptidase S9A N-terminal" evidence="11">
    <location>
        <begin position="32"/>
        <end position="432"/>
    </location>
</feature>
<dbReference type="Pfam" id="PF02897">
    <property type="entry name" value="Peptidase_S9_N"/>
    <property type="match status" value="1"/>
</dbReference>
<evidence type="ECO:0000256" key="1">
    <source>
        <dbReference type="ARBA" id="ARBA00001070"/>
    </source>
</evidence>
<evidence type="ECO:0000313" key="13">
    <source>
        <dbReference type="Proteomes" id="UP000184212"/>
    </source>
</evidence>
<evidence type="ECO:0000256" key="6">
    <source>
        <dbReference type="ARBA" id="ARBA00022825"/>
    </source>
</evidence>
<comment type="similarity">
    <text evidence="2">Belongs to the peptidase S9A family.</text>
</comment>
<dbReference type="GO" id="GO:0004252">
    <property type="term" value="F:serine-type endopeptidase activity"/>
    <property type="evidence" value="ECO:0007669"/>
    <property type="project" value="UniProtKB-EC"/>
</dbReference>
<dbReference type="GO" id="GO:0006508">
    <property type="term" value="P:proteolysis"/>
    <property type="evidence" value="ECO:0007669"/>
    <property type="project" value="UniProtKB-KW"/>
</dbReference>
<evidence type="ECO:0000256" key="2">
    <source>
        <dbReference type="ARBA" id="ARBA00005228"/>
    </source>
</evidence>
<dbReference type="PROSITE" id="PS51257">
    <property type="entry name" value="PROKAR_LIPOPROTEIN"/>
    <property type="match status" value="1"/>
</dbReference>
<gene>
    <name evidence="12" type="ORF">SAMN04488109_3844</name>
</gene>
<dbReference type="AlphaFoldDB" id="A0A1M5SBE2"/>
<dbReference type="PANTHER" id="PTHR42881">
    <property type="entry name" value="PROLYL ENDOPEPTIDASE"/>
    <property type="match status" value="1"/>
</dbReference>
<dbReference type="EMBL" id="FQWQ01000002">
    <property type="protein sequence ID" value="SHH35785.1"/>
    <property type="molecule type" value="Genomic_DNA"/>
</dbReference>
<organism evidence="12 13">
    <name type="scientific">Chryseolinea serpens</name>
    <dbReference type="NCBI Taxonomy" id="947013"/>
    <lineage>
        <taxon>Bacteria</taxon>
        <taxon>Pseudomonadati</taxon>
        <taxon>Bacteroidota</taxon>
        <taxon>Cytophagia</taxon>
        <taxon>Cytophagales</taxon>
        <taxon>Fulvivirgaceae</taxon>
        <taxon>Chryseolinea</taxon>
    </lineage>
</organism>
<dbReference type="FunFam" id="3.40.50.1820:FF:000005">
    <property type="entry name" value="Prolyl endopeptidase"/>
    <property type="match status" value="1"/>
</dbReference>
<evidence type="ECO:0000256" key="9">
    <source>
        <dbReference type="SAM" id="SignalP"/>
    </source>
</evidence>
<dbReference type="PROSITE" id="PS00708">
    <property type="entry name" value="PRO_ENDOPEP_SER"/>
    <property type="match status" value="1"/>
</dbReference>
<keyword evidence="13" id="KW-1185">Reference proteome</keyword>
<protein>
    <recommendedName>
        <fullName evidence="3">prolyl oligopeptidase</fullName>
        <ecNumber evidence="3">3.4.21.26</ecNumber>
    </recommendedName>
    <alternativeName>
        <fullName evidence="8">Proline-specific endopeptidase</fullName>
    </alternativeName>
</protein>
<evidence type="ECO:0000313" key="12">
    <source>
        <dbReference type="EMBL" id="SHH35785.1"/>
    </source>
</evidence>
<evidence type="ECO:0000259" key="10">
    <source>
        <dbReference type="Pfam" id="PF00326"/>
    </source>
</evidence>
<dbReference type="RefSeq" id="WP_073137009.1">
    <property type="nucleotide sequence ID" value="NZ_FQWQ01000002.1"/>
</dbReference>
<name>A0A1M5SBE2_9BACT</name>
<dbReference type="EC" id="3.4.21.26" evidence="3"/>
<dbReference type="SUPFAM" id="SSF53474">
    <property type="entry name" value="alpha/beta-Hydrolases"/>
    <property type="match status" value="1"/>
</dbReference>
<dbReference type="SUPFAM" id="SSF50993">
    <property type="entry name" value="Peptidase/esterase 'gauge' domain"/>
    <property type="match status" value="1"/>
</dbReference>
<feature type="chain" id="PRO_5012861385" description="prolyl oligopeptidase" evidence="9">
    <location>
        <begin position="26"/>
        <end position="714"/>
    </location>
</feature>
<dbReference type="Gene3D" id="3.40.50.1820">
    <property type="entry name" value="alpha/beta hydrolase"/>
    <property type="match status" value="1"/>
</dbReference>
<dbReference type="PRINTS" id="PR00862">
    <property type="entry name" value="PROLIGOPTASE"/>
</dbReference>
<comment type="function">
    <text evidence="7">Cleaves peptide bonds on the C-terminal side of prolyl residues within peptides that are up to approximately 30 amino acids long. Has an absolute requirement for an X-Pro bond in the trans configuration immediately preceding the Pro-Y scissible bond.</text>
</comment>
<keyword evidence="9" id="KW-0732">Signal</keyword>
<keyword evidence="6" id="KW-0720">Serine protease</keyword>
<feature type="domain" description="Peptidase S9 prolyl oligopeptidase catalytic" evidence="10">
    <location>
        <begin position="491"/>
        <end position="703"/>
    </location>
</feature>
<dbReference type="InterPro" id="IPR051167">
    <property type="entry name" value="Prolyl_oligopep/macrocyclase"/>
</dbReference>
<comment type="catalytic activity">
    <reaction evidence="1">
        <text>Hydrolysis of Pro-|-Xaa &gt;&gt; Ala-|-Xaa in oligopeptides.</text>
        <dbReference type="EC" id="3.4.21.26"/>
    </reaction>
</comment>
<dbReference type="Gene3D" id="2.130.10.120">
    <property type="entry name" value="Prolyl oligopeptidase, N-terminal domain"/>
    <property type="match status" value="1"/>
</dbReference>
<evidence type="ECO:0000256" key="7">
    <source>
        <dbReference type="ARBA" id="ARBA00060121"/>
    </source>
</evidence>
<dbReference type="InterPro" id="IPR002471">
    <property type="entry name" value="Pept_S9_AS"/>
</dbReference>
<evidence type="ECO:0000256" key="4">
    <source>
        <dbReference type="ARBA" id="ARBA00022670"/>
    </source>
</evidence>
<evidence type="ECO:0000256" key="3">
    <source>
        <dbReference type="ARBA" id="ARBA00011897"/>
    </source>
</evidence>
<dbReference type="InterPro" id="IPR029058">
    <property type="entry name" value="AB_hydrolase_fold"/>
</dbReference>
<dbReference type="PANTHER" id="PTHR42881:SF2">
    <property type="entry name" value="PROLYL ENDOPEPTIDASE"/>
    <property type="match status" value="1"/>
</dbReference>
<sequence length="714" mass="79713">MKLQKLYLIACITGFVMACSQKKEAAIHMTYPETKKTDTVDNYFGESVSDPYRWLEDDTAQATADWVKDQNEITFGYLEKIPYRETIKERLKELYNYERLGAPSREGDYYYFYKNAGLQNQSVLYRKAEEHGTPEVFLDPNTFSHDGTTSLAGLSFTKDGSLAAYLLSEGGSDWRKAIVIRTKDKSVVEDTLVDLKFTGISWKGNEGFYYSSYDKPVGSEMSSKTQHHKLFYHKLGTPQSEDVLIFGGEKTPRRYIFAGLTEDERFLVVNAANSTTGNELYVQDLHDPHGKLVALADNFDNNHTVVDNDGARLILRTNLKAPNNRVVEVDFAHPTSAHWKDIIPETENVIQGVSIAGKKLFVNYLKDASTLIRQFDYHGKPGRDVVLPGIGTASGFDGKIKDSDVYYTFTSFTYPPTIFKFNIASGTSTVYERPKVEFDPDGYETKQIFYTSKDGTKVPMFIVHKKGLVLNGKNPTLLYGYGGFDVSLTPNFNTSRIVWLENGGVFAQPNLRGGGEYGEKWHLAGTKQKKQNVFDDFIAAAEYLFQQNYTSSNYLALSGGSNGGLLVGATMTQRPDLAKVALPDVGVMDMLRYHVFTAGAGWAYDYGTAQDSKEMFEYLKRYSPVHALKTGTAYPATLVTTADHDDRVVPAHSFKFAATLQASQAGSNPVLIRVNTKSGHGASNLSKAIETVADQYTFAWYNMGVVPAVEKKRM</sequence>